<dbReference type="GO" id="GO:0005886">
    <property type="term" value="C:plasma membrane"/>
    <property type="evidence" value="ECO:0007669"/>
    <property type="project" value="UniProtKB-SubCell"/>
</dbReference>
<evidence type="ECO:0000256" key="8">
    <source>
        <dbReference type="ARBA" id="ARBA00023303"/>
    </source>
</evidence>
<evidence type="ECO:0000256" key="2">
    <source>
        <dbReference type="ARBA" id="ARBA00022448"/>
    </source>
</evidence>
<sequence>FLCTHIITAKSYLLKPIACYIFTEVGGISLPNYVENYCWVQRTIPISCSGEMSSSDEEWAELENVKICKLELGSH</sequence>
<organism evidence="9 10">
    <name type="scientific">Hymenolepis diminuta</name>
    <name type="common">Rat tapeworm</name>
    <dbReference type="NCBI Taxonomy" id="6216"/>
    <lineage>
        <taxon>Eukaryota</taxon>
        <taxon>Metazoa</taxon>
        <taxon>Spiralia</taxon>
        <taxon>Lophotrochozoa</taxon>
        <taxon>Platyhelminthes</taxon>
        <taxon>Cestoda</taxon>
        <taxon>Eucestoda</taxon>
        <taxon>Cyclophyllidea</taxon>
        <taxon>Hymenolepididae</taxon>
        <taxon>Hymenolepis</taxon>
    </lineage>
</organism>
<evidence type="ECO:0000256" key="3">
    <source>
        <dbReference type="ARBA" id="ARBA00022475"/>
    </source>
</evidence>
<keyword evidence="8" id="KW-0407">Ion channel</keyword>
<evidence type="ECO:0000256" key="5">
    <source>
        <dbReference type="ARBA" id="ARBA00022989"/>
    </source>
</evidence>
<name>A0A564Y264_HYMDI</name>
<evidence type="ECO:0000256" key="6">
    <source>
        <dbReference type="ARBA" id="ARBA00023065"/>
    </source>
</evidence>
<keyword evidence="7" id="KW-0472">Membrane</keyword>
<keyword evidence="4" id="KW-0812">Transmembrane</keyword>
<gene>
    <name evidence="9" type="ORF">WMSIL1_LOCUS1638</name>
</gene>
<proteinExistence type="predicted"/>
<dbReference type="InterPro" id="IPR000990">
    <property type="entry name" value="Innexin"/>
</dbReference>
<comment type="subcellular location">
    <subcellularLocation>
        <location evidence="1">Cell membrane</location>
        <topology evidence="1">Multi-pass membrane protein</topology>
    </subcellularLocation>
</comment>
<keyword evidence="2" id="KW-0813">Transport</keyword>
<dbReference type="AlphaFoldDB" id="A0A564Y264"/>
<feature type="non-terminal residue" evidence="9">
    <location>
        <position position="1"/>
    </location>
</feature>
<keyword evidence="10" id="KW-1185">Reference proteome</keyword>
<evidence type="ECO:0000313" key="9">
    <source>
        <dbReference type="EMBL" id="VUZ40623.1"/>
    </source>
</evidence>
<keyword evidence="6" id="KW-0406">Ion transport</keyword>
<accession>A0A564Y264</accession>
<evidence type="ECO:0000256" key="7">
    <source>
        <dbReference type="ARBA" id="ARBA00023136"/>
    </source>
</evidence>
<evidence type="ECO:0008006" key="11">
    <source>
        <dbReference type="Google" id="ProtNLM"/>
    </source>
</evidence>
<dbReference type="EMBL" id="CABIJS010000036">
    <property type="protein sequence ID" value="VUZ40623.1"/>
    <property type="molecule type" value="Genomic_DNA"/>
</dbReference>
<evidence type="ECO:0000256" key="1">
    <source>
        <dbReference type="ARBA" id="ARBA00004651"/>
    </source>
</evidence>
<dbReference type="Pfam" id="PF00876">
    <property type="entry name" value="Innexin"/>
    <property type="match status" value="1"/>
</dbReference>
<dbReference type="GO" id="GO:0034220">
    <property type="term" value="P:monoatomic ion transmembrane transport"/>
    <property type="evidence" value="ECO:0007669"/>
    <property type="project" value="UniProtKB-KW"/>
</dbReference>
<keyword evidence="3" id="KW-1003">Cell membrane</keyword>
<evidence type="ECO:0000313" key="10">
    <source>
        <dbReference type="Proteomes" id="UP000321570"/>
    </source>
</evidence>
<reference evidence="9 10" key="1">
    <citation type="submission" date="2019-07" db="EMBL/GenBank/DDBJ databases">
        <authorList>
            <person name="Jastrzebski P J."/>
            <person name="Paukszto L."/>
            <person name="Jastrzebski P J."/>
        </authorList>
    </citation>
    <scope>NUCLEOTIDE SEQUENCE [LARGE SCALE GENOMIC DNA]</scope>
    <source>
        <strain evidence="9 10">WMS-il1</strain>
    </source>
</reference>
<evidence type="ECO:0000256" key="4">
    <source>
        <dbReference type="ARBA" id="ARBA00022692"/>
    </source>
</evidence>
<protein>
    <recommendedName>
        <fullName evidence="11">Innexin</fullName>
    </recommendedName>
</protein>
<keyword evidence="5" id="KW-1133">Transmembrane helix</keyword>
<dbReference type="Proteomes" id="UP000321570">
    <property type="component" value="Unassembled WGS sequence"/>
</dbReference>